<dbReference type="Proteomes" id="UP000632377">
    <property type="component" value="Unassembled WGS sequence"/>
</dbReference>
<gene>
    <name evidence="1" type="ORF">JK636_18985</name>
</gene>
<evidence type="ECO:0000313" key="1">
    <source>
        <dbReference type="EMBL" id="MBL4937795.1"/>
    </source>
</evidence>
<evidence type="ECO:0000313" key="2">
    <source>
        <dbReference type="Proteomes" id="UP000632377"/>
    </source>
</evidence>
<organism evidence="1 2">
    <name type="scientific">Clostridium rhizosphaerae</name>
    <dbReference type="NCBI Taxonomy" id="2803861"/>
    <lineage>
        <taxon>Bacteria</taxon>
        <taxon>Bacillati</taxon>
        <taxon>Bacillota</taxon>
        <taxon>Clostridia</taxon>
        <taxon>Eubacteriales</taxon>
        <taxon>Clostridiaceae</taxon>
        <taxon>Clostridium</taxon>
    </lineage>
</organism>
<reference evidence="1 2" key="1">
    <citation type="submission" date="2021-01" db="EMBL/GenBank/DDBJ databases">
        <title>Genome public.</title>
        <authorList>
            <person name="Liu C."/>
            <person name="Sun Q."/>
        </authorList>
    </citation>
    <scope>NUCLEOTIDE SEQUENCE [LARGE SCALE GENOMIC DNA]</scope>
    <source>
        <strain evidence="1 2">YIM B02515</strain>
    </source>
</reference>
<comment type="caution">
    <text evidence="1">The sequence shown here is derived from an EMBL/GenBank/DDBJ whole genome shotgun (WGS) entry which is preliminary data.</text>
</comment>
<accession>A0ABS1TES9</accession>
<sequence>MLPNIYPDDKFTIVVNNEEVFHYFLNRPPLSLRANLYVMLIDLDKDRIIKEEQICKY</sequence>
<dbReference type="RefSeq" id="WP_202750544.1">
    <property type="nucleotide sequence ID" value="NZ_JAESWC010000018.1"/>
</dbReference>
<name>A0ABS1TES9_9CLOT</name>
<protein>
    <submittedName>
        <fullName evidence="1">Uncharacterized protein</fullName>
    </submittedName>
</protein>
<keyword evidence="2" id="KW-1185">Reference proteome</keyword>
<proteinExistence type="predicted"/>
<dbReference type="EMBL" id="JAESWC010000018">
    <property type="protein sequence ID" value="MBL4937795.1"/>
    <property type="molecule type" value="Genomic_DNA"/>
</dbReference>